<sequence length="213" mass="24668">MAEVRPLVNVVRLRGYSIFRMLQLEEALLRTDDRNWLLLNEGTEKPAIVMGISGKPPTLLNIPLVRKVGIPVIKRFTGGGTVVVDKDTLFATLLMKQDDMPDVRPYPRDIMAFMEAFYQHVFAKPGAEAFRLRENDFVFGNRKFGGNAQSITKLRWLHHTSFLWDYQDQNMDLLRHPDRAPDYRKGRAHGDFLCKLREHFETKGKFDGYATLR</sequence>
<evidence type="ECO:0000259" key="1">
    <source>
        <dbReference type="PROSITE" id="PS51733"/>
    </source>
</evidence>
<dbReference type="InterPro" id="IPR004143">
    <property type="entry name" value="BPL_LPL_catalytic"/>
</dbReference>
<dbReference type="EMBL" id="DF237124">
    <property type="protein sequence ID" value="GAQ84080.1"/>
    <property type="molecule type" value="Genomic_DNA"/>
</dbReference>
<evidence type="ECO:0000313" key="2">
    <source>
        <dbReference type="EMBL" id="GAQ84080.1"/>
    </source>
</evidence>
<dbReference type="Pfam" id="PF21948">
    <property type="entry name" value="LplA-B_cat"/>
    <property type="match status" value="1"/>
</dbReference>
<dbReference type="PANTHER" id="PTHR43506">
    <property type="entry name" value="BIOTIN/LIPOATE A/B PROTEIN LIGASE FAMILY"/>
    <property type="match status" value="1"/>
</dbReference>
<accession>A0A1Y1HZH6</accession>
<dbReference type="GO" id="GO:0016874">
    <property type="term" value="F:ligase activity"/>
    <property type="evidence" value="ECO:0007669"/>
    <property type="project" value="UniProtKB-KW"/>
</dbReference>
<gene>
    <name evidence="2" type="ORF">KFL_001750170</name>
</gene>
<dbReference type="InterPro" id="IPR053264">
    <property type="entry name" value="Lipoate-ligase_2_inactive"/>
</dbReference>
<dbReference type="Proteomes" id="UP000054558">
    <property type="component" value="Unassembled WGS sequence"/>
</dbReference>
<dbReference type="PANTHER" id="PTHR43506:SF1">
    <property type="entry name" value="BPL_LPL CATALYTIC DOMAIN-CONTAINING PROTEIN"/>
    <property type="match status" value="1"/>
</dbReference>
<keyword evidence="3" id="KW-1185">Reference proteome</keyword>
<name>A0A1Y1HZH6_KLENI</name>
<organism evidence="2 3">
    <name type="scientific">Klebsormidium nitens</name>
    <name type="common">Green alga</name>
    <name type="synonym">Ulothrix nitens</name>
    <dbReference type="NCBI Taxonomy" id="105231"/>
    <lineage>
        <taxon>Eukaryota</taxon>
        <taxon>Viridiplantae</taxon>
        <taxon>Streptophyta</taxon>
        <taxon>Klebsormidiophyceae</taxon>
        <taxon>Klebsormidiales</taxon>
        <taxon>Klebsormidiaceae</taxon>
        <taxon>Klebsormidium</taxon>
    </lineage>
</organism>
<reference evidence="2 3" key="1">
    <citation type="journal article" date="2014" name="Nat. Commun.">
        <title>Klebsormidium flaccidum genome reveals primary factors for plant terrestrial adaptation.</title>
        <authorList>
            <person name="Hori K."/>
            <person name="Maruyama F."/>
            <person name="Fujisawa T."/>
            <person name="Togashi T."/>
            <person name="Yamamoto N."/>
            <person name="Seo M."/>
            <person name="Sato S."/>
            <person name="Yamada T."/>
            <person name="Mori H."/>
            <person name="Tajima N."/>
            <person name="Moriyama T."/>
            <person name="Ikeuchi M."/>
            <person name="Watanabe M."/>
            <person name="Wada H."/>
            <person name="Kobayashi K."/>
            <person name="Saito M."/>
            <person name="Masuda T."/>
            <person name="Sasaki-Sekimoto Y."/>
            <person name="Mashiguchi K."/>
            <person name="Awai K."/>
            <person name="Shimojima M."/>
            <person name="Masuda S."/>
            <person name="Iwai M."/>
            <person name="Nobusawa T."/>
            <person name="Narise T."/>
            <person name="Kondo S."/>
            <person name="Saito H."/>
            <person name="Sato R."/>
            <person name="Murakawa M."/>
            <person name="Ihara Y."/>
            <person name="Oshima-Yamada Y."/>
            <person name="Ohtaka K."/>
            <person name="Satoh M."/>
            <person name="Sonobe K."/>
            <person name="Ishii M."/>
            <person name="Ohtani R."/>
            <person name="Kanamori-Sato M."/>
            <person name="Honoki R."/>
            <person name="Miyazaki D."/>
            <person name="Mochizuki H."/>
            <person name="Umetsu J."/>
            <person name="Higashi K."/>
            <person name="Shibata D."/>
            <person name="Kamiya Y."/>
            <person name="Sato N."/>
            <person name="Nakamura Y."/>
            <person name="Tabata S."/>
            <person name="Ida S."/>
            <person name="Kurokawa K."/>
            <person name="Ohta H."/>
        </authorList>
    </citation>
    <scope>NUCLEOTIDE SEQUENCE [LARGE SCALE GENOMIC DNA]</scope>
    <source>
        <strain evidence="2 3">NIES-2285</strain>
    </source>
</reference>
<dbReference type="AlphaFoldDB" id="A0A1Y1HZH6"/>
<dbReference type="Gene3D" id="3.30.930.10">
    <property type="entry name" value="Bira Bifunctional Protein, Domain 2"/>
    <property type="match status" value="1"/>
</dbReference>
<protein>
    <submittedName>
        <fullName evidence="2">Putative Lipoate-protein ligase A</fullName>
    </submittedName>
</protein>
<dbReference type="SUPFAM" id="SSF55681">
    <property type="entry name" value="Class II aaRS and biotin synthetases"/>
    <property type="match status" value="1"/>
</dbReference>
<dbReference type="OMA" id="ICRMKEY"/>
<dbReference type="PROSITE" id="PS51733">
    <property type="entry name" value="BPL_LPL_CATALYTIC"/>
    <property type="match status" value="1"/>
</dbReference>
<feature type="domain" description="BPL/LPL catalytic" evidence="1">
    <location>
        <begin position="29"/>
        <end position="208"/>
    </location>
</feature>
<proteinExistence type="predicted"/>
<dbReference type="InterPro" id="IPR045864">
    <property type="entry name" value="aa-tRNA-synth_II/BPL/LPL"/>
</dbReference>
<dbReference type="OrthoDB" id="201621at2759"/>
<keyword evidence="2" id="KW-0436">Ligase</keyword>
<dbReference type="STRING" id="105231.A0A1Y1HZH6"/>
<evidence type="ECO:0000313" key="3">
    <source>
        <dbReference type="Proteomes" id="UP000054558"/>
    </source>
</evidence>